<dbReference type="InterPro" id="IPR010035">
    <property type="entry name" value="Thi_S"/>
</dbReference>
<accession>A0A2S7UTN5</accession>
<dbReference type="Proteomes" id="UP000239007">
    <property type="component" value="Unassembled WGS sequence"/>
</dbReference>
<organism evidence="2 3">
    <name type="scientific">Psychrosphaera saromensis</name>
    <dbReference type="NCBI Taxonomy" id="716813"/>
    <lineage>
        <taxon>Bacteria</taxon>
        <taxon>Pseudomonadati</taxon>
        <taxon>Pseudomonadota</taxon>
        <taxon>Gammaproteobacteria</taxon>
        <taxon>Alteromonadales</taxon>
        <taxon>Pseudoalteromonadaceae</taxon>
        <taxon>Psychrosphaera</taxon>
    </lineage>
</organism>
<dbReference type="InterPro" id="IPR003749">
    <property type="entry name" value="ThiS/MoaD-like"/>
</dbReference>
<dbReference type="EMBL" id="MSCH01000003">
    <property type="protein sequence ID" value="PQJ53303.1"/>
    <property type="molecule type" value="Genomic_DNA"/>
</dbReference>
<dbReference type="OrthoDB" id="9800283at2"/>
<dbReference type="AlphaFoldDB" id="A0A2S7UTN5"/>
<sequence>MKIHINGEPLNLENGASTEENGKVKDTTVADALQQYLSQKQQEMSFAVALNSDFVNKSQYANRLLKDGDSIDVLFPIHGG</sequence>
<evidence type="ECO:0000313" key="3">
    <source>
        <dbReference type="Proteomes" id="UP000239007"/>
    </source>
</evidence>
<evidence type="ECO:0000313" key="2">
    <source>
        <dbReference type="EMBL" id="PQJ53303.1"/>
    </source>
</evidence>
<dbReference type="CDD" id="cd00565">
    <property type="entry name" value="Ubl_ThiS"/>
    <property type="match status" value="1"/>
</dbReference>
<dbReference type="SUPFAM" id="SSF54285">
    <property type="entry name" value="MoaD/ThiS"/>
    <property type="match status" value="1"/>
</dbReference>
<dbReference type="PANTHER" id="PTHR34472">
    <property type="entry name" value="SULFUR CARRIER PROTEIN THIS"/>
    <property type="match status" value="1"/>
</dbReference>
<protein>
    <submittedName>
        <fullName evidence="2">Thiamine biosynthesis protein ThiS</fullName>
    </submittedName>
</protein>
<dbReference type="RefSeq" id="WP_105051784.1">
    <property type="nucleotide sequence ID" value="NZ_BMYG01000003.1"/>
</dbReference>
<evidence type="ECO:0000256" key="1">
    <source>
        <dbReference type="SAM" id="MobiDB-lite"/>
    </source>
</evidence>
<keyword evidence="3" id="KW-1185">Reference proteome</keyword>
<dbReference type="InterPro" id="IPR016155">
    <property type="entry name" value="Mopterin_synth/thiamin_S_b"/>
</dbReference>
<comment type="caution">
    <text evidence="2">The sequence shown here is derived from an EMBL/GenBank/DDBJ whole genome shotgun (WGS) entry which is preliminary data.</text>
</comment>
<gene>
    <name evidence="2" type="ORF">BTO11_06220</name>
</gene>
<proteinExistence type="predicted"/>
<name>A0A2S7UTN5_9GAMM</name>
<dbReference type="Gene3D" id="3.10.20.30">
    <property type="match status" value="1"/>
</dbReference>
<dbReference type="InterPro" id="IPR012675">
    <property type="entry name" value="Beta-grasp_dom_sf"/>
</dbReference>
<feature type="region of interest" description="Disordered" evidence="1">
    <location>
        <begin position="1"/>
        <end position="23"/>
    </location>
</feature>
<dbReference type="PANTHER" id="PTHR34472:SF1">
    <property type="entry name" value="SULFUR CARRIER PROTEIN THIS"/>
    <property type="match status" value="1"/>
</dbReference>
<dbReference type="NCBIfam" id="TIGR01683">
    <property type="entry name" value="thiS"/>
    <property type="match status" value="1"/>
</dbReference>
<dbReference type="Pfam" id="PF02597">
    <property type="entry name" value="ThiS"/>
    <property type="match status" value="1"/>
</dbReference>
<reference evidence="2 3" key="1">
    <citation type="submission" date="2016-12" db="EMBL/GenBank/DDBJ databases">
        <title>Diversity of luminous bacteria.</title>
        <authorList>
            <person name="Yoshizawa S."/>
            <person name="Kogure K."/>
        </authorList>
    </citation>
    <scope>NUCLEOTIDE SEQUENCE [LARGE SCALE GENOMIC DNA]</scope>
    <source>
        <strain evidence="2 3">SA4-48</strain>
    </source>
</reference>